<keyword evidence="2" id="KW-0732">Signal</keyword>
<accession>A0A4P9X8R6</accession>
<keyword evidence="1" id="KW-0812">Transmembrane</keyword>
<sequence length="123" mass="12180">MVAIKTTLAFVALTALSVQAQEIHTNAGVPAVVTIDPDATKTSAGVTVQTQGSGVSNNTAVVTSANATGTATSAVAATGTVTTPRSQQTQQTYNGATGMAASSMPLQSVLAIAVSAAAFFMMM</sequence>
<proteinExistence type="predicted"/>
<dbReference type="Proteomes" id="UP000274922">
    <property type="component" value="Unassembled WGS sequence"/>
</dbReference>
<dbReference type="EMBL" id="ML014164">
    <property type="protein sequence ID" value="RKP01676.1"/>
    <property type="molecule type" value="Genomic_DNA"/>
</dbReference>
<keyword evidence="4" id="KW-1185">Reference proteome</keyword>
<dbReference type="AlphaFoldDB" id="A0A4P9X8R6"/>
<feature type="signal peptide" evidence="2">
    <location>
        <begin position="1"/>
        <end position="20"/>
    </location>
</feature>
<evidence type="ECO:0000313" key="4">
    <source>
        <dbReference type="Proteomes" id="UP000274922"/>
    </source>
</evidence>
<feature type="chain" id="PRO_5020465438" evidence="2">
    <location>
        <begin position="21"/>
        <end position="123"/>
    </location>
</feature>
<gene>
    <name evidence="3" type="ORF">CXG81DRAFT_25643</name>
</gene>
<organism evidence="3 4">
    <name type="scientific">Caulochytrium protostelioides</name>
    <dbReference type="NCBI Taxonomy" id="1555241"/>
    <lineage>
        <taxon>Eukaryota</taxon>
        <taxon>Fungi</taxon>
        <taxon>Fungi incertae sedis</taxon>
        <taxon>Chytridiomycota</taxon>
        <taxon>Chytridiomycota incertae sedis</taxon>
        <taxon>Chytridiomycetes</taxon>
        <taxon>Caulochytriales</taxon>
        <taxon>Caulochytriaceae</taxon>
        <taxon>Caulochytrium</taxon>
    </lineage>
</organism>
<evidence type="ECO:0000313" key="3">
    <source>
        <dbReference type="EMBL" id="RKP01676.1"/>
    </source>
</evidence>
<name>A0A4P9X8R6_9FUNG</name>
<reference evidence="4" key="1">
    <citation type="journal article" date="2018" name="Nat. Microbiol.">
        <title>Leveraging single-cell genomics to expand the fungal tree of life.</title>
        <authorList>
            <person name="Ahrendt S.R."/>
            <person name="Quandt C.A."/>
            <person name="Ciobanu D."/>
            <person name="Clum A."/>
            <person name="Salamov A."/>
            <person name="Andreopoulos B."/>
            <person name="Cheng J.F."/>
            <person name="Woyke T."/>
            <person name="Pelin A."/>
            <person name="Henrissat B."/>
            <person name="Reynolds N.K."/>
            <person name="Benny G.L."/>
            <person name="Smith M.E."/>
            <person name="James T.Y."/>
            <person name="Grigoriev I.V."/>
        </authorList>
    </citation>
    <scope>NUCLEOTIDE SEQUENCE [LARGE SCALE GENOMIC DNA]</scope>
    <source>
        <strain evidence="4">ATCC 52028</strain>
    </source>
</reference>
<protein>
    <submittedName>
        <fullName evidence="3">Uncharacterized protein</fullName>
    </submittedName>
</protein>
<keyword evidence="1" id="KW-1133">Transmembrane helix</keyword>
<evidence type="ECO:0000256" key="2">
    <source>
        <dbReference type="SAM" id="SignalP"/>
    </source>
</evidence>
<keyword evidence="1" id="KW-0472">Membrane</keyword>
<evidence type="ECO:0000256" key="1">
    <source>
        <dbReference type="SAM" id="Phobius"/>
    </source>
</evidence>
<feature type="transmembrane region" description="Helical" evidence="1">
    <location>
        <begin position="104"/>
        <end position="122"/>
    </location>
</feature>